<dbReference type="SUPFAM" id="SSF51120">
    <property type="entry name" value="beta-Roll"/>
    <property type="match status" value="1"/>
</dbReference>
<dbReference type="Gene3D" id="2.150.10.10">
    <property type="entry name" value="Serralysin-like metalloprotease, C-terminal"/>
    <property type="match status" value="1"/>
</dbReference>
<reference evidence="3" key="1">
    <citation type="submission" date="2016-10" db="EMBL/GenBank/DDBJ databases">
        <authorList>
            <person name="Varghese N."/>
            <person name="Submissions S."/>
        </authorList>
    </citation>
    <scope>NUCLEOTIDE SEQUENCE [LARGE SCALE GENOMIC DNA]</scope>
    <source>
        <strain evidence="3">DSM 28453</strain>
    </source>
</reference>
<evidence type="ECO:0008006" key="4">
    <source>
        <dbReference type="Google" id="ProtNLM"/>
    </source>
</evidence>
<dbReference type="STRING" id="1280847.SAMN04488036_108104"/>
<feature type="signal peptide" evidence="1">
    <location>
        <begin position="1"/>
        <end position="21"/>
    </location>
</feature>
<organism evidence="2 3">
    <name type="scientific">Shimia haliotis</name>
    <dbReference type="NCBI Taxonomy" id="1280847"/>
    <lineage>
        <taxon>Bacteria</taxon>
        <taxon>Pseudomonadati</taxon>
        <taxon>Pseudomonadota</taxon>
        <taxon>Alphaproteobacteria</taxon>
        <taxon>Rhodobacterales</taxon>
        <taxon>Roseobacteraceae</taxon>
    </lineage>
</organism>
<sequence>MRIVRALALGLCTLFGSGASAQETEALNLYVFGNSLVHHLSDTDETTVPHWLARFAEADGRNIGIDGQWGFLRKFAEGETPIANWRFSQVDRAWGRQFRNFEDVGWDVVMINPANFIQYKDADQPYDGENPDGSSPVSATVTVIDKMAAAAPDRFVIYEGWADMAGISSFPPSKRKFRKYLRFNAGDYDLWYQDYVAQLRAARPDVRIDLIPVARVISELVDGGVLFDMTPEDLYIDDAPHGTPTLYLLAGAITYVGLFESELPEVVELPDTIHPDVRTYWDAVREEIHRLVLDPIQNAAQASPTERGAKIKKADAGPEQPFKTPATALVSGGANGLGLENPALSMGLAEVSDWGTQLAFIDLMKTARPWIGHLPNRWGGVTTEAMQDFGLFDEAGWIWGIPDQISSIEAIMLTDQPTEAKAMSGRYRVTWQGSGTVEMTGRARVTSVEDQEIWFEYTPGEGHVGVRIRNTDPTRTGDYVHDISVVAEKHIPLFEAGAVFNPDWIRVVNDLRMVRFMDWMQTNNSLQSDWSDRPLVSDFSYAWRGVPVEVMIQLANEIGADPWFNMPHLANETYMRRFAETVRDGLDPALVAYVEYSNEVWNWGFQQAQWALQESEARWGKVEHGHMQVAGERAGAMGRIWLEVFGEEAETRLVRVAATHTSWPGLEEALLQAPEAQKDGAPPPVASFDAYAVSGYFGVQLGMDDGAEVVLGRLEDARTRAEAAGKAEGLQRAALTDFVEKQKFNGMHRATVEALENGALKGLVGERWPYQAKVARDNGLALVMYEGGSHVTGVGKWANDDLLTAYFGAFSTSEELGALYVDFLSQWRDIGGRGFNAFYDVGTSSKWGSWGHLRHLWDETPRHKALTEYNDAGAHWDETRAKGAFLHGGVFEGTDGANRISGTTKIDTLLGGGGNDILIADGPADRLHGGDGMDQAILPGAQSDYEFFREGTRVRAVAKARSYLLTDIEAIGFSASPALVIPMSGLL</sequence>
<name>A0A1I4GFJ9_9RHOB</name>
<dbReference type="InterPro" id="IPR011049">
    <property type="entry name" value="Serralysin-like_metalloprot_C"/>
</dbReference>
<dbReference type="Proteomes" id="UP000198851">
    <property type="component" value="Unassembled WGS sequence"/>
</dbReference>
<evidence type="ECO:0000313" key="2">
    <source>
        <dbReference type="EMBL" id="SFL28313.1"/>
    </source>
</evidence>
<accession>A0A1I4GFJ9</accession>
<protein>
    <recommendedName>
        <fullName evidence="4">Hemolysin-type calcium-binding repeat-containing protein</fullName>
    </recommendedName>
</protein>
<dbReference type="GO" id="GO:0016788">
    <property type="term" value="F:hydrolase activity, acting on ester bonds"/>
    <property type="evidence" value="ECO:0007669"/>
    <property type="project" value="UniProtKB-ARBA"/>
</dbReference>
<keyword evidence="3" id="KW-1185">Reference proteome</keyword>
<dbReference type="InterPro" id="IPR036514">
    <property type="entry name" value="SGNH_hydro_sf"/>
</dbReference>
<evidence type="ECO:0000256" key="1">
    <source>
        <dbReference type="SAM" id="SignalP"/>
    </source>
</evidence>
<feature type="chain" id="PRO_5011521558" description="Hemolysin-type calcium-binding repeat-containing protein" evidence="1">
    <location>
        <begin position="22"/>
        <end position="987"/>
    </location>
</feature>
<dbReference type="OrthoDB" id="7783360at2"/>
<gene>
    <name evidence="2" type="ORF">SAMN04488036_108104</name>
</gene>
<keyword evidence="1" id="KW-0732">Signal</keyword>
<dbReference type="EMBL" id="FOSZ01000008">
    <property type="protein sequence ID" value="SFL28313.1"/>
    <property type="molecule type" value="Genomic_DNA"/>
</dbReference>
<dbReference type="Gene3D" id="3.40.50.1110">
    <property type="entry name" value="SGNH hydrolase"/>
    <property type="match status" value="1"/>
</dbReference>
<proteinExistence type="predicted"/>
<dbReference type="AlphaFoldDB" id="A0A1I4GFJ9"/>
<evidence type="ECO:0000313" key="3">
    <source>
        <dbReference type="Proteomes" id="UP000198851"/>
    </source>
</evidence>
<dbReference type="RefSeq" id="WP_093325380.1">
    <property type="nucleotide sequence ID" value="NZ_FOSZ01000008.1"/>
</dbReference>